<evidence type="ECO:0000313" key="2">
    <source>
        <dbReference type="EMBL" id="KAJ2690743.1"/>
    </source>
</evidence>
<proteinExistence type="predicted"/>
<gene>
    <name evidence="2" type="ORF">IWW39_000545</name>
</gene>
<comment type="caution">
    <text evidence="2">The sequence shown here is derived from an EMBL/GenBank/DDBJ whole genome shotgun (WGS) entry which is preliminary data.</text>
</comment>
<evidence type="ECO:0000256" key="1">
    <source>
        <dbReference type="SAM" id="MobiDB-lite"/>
    </source>
</evidence>
<name>A0A9W8GP94_9FUNG</name>
<protein>
    <submittedName>
        <fullName evidence="2">Uncharacterized protein</fullName>
    </submittedName>
</protein>
<sequence>MADIPYETPVAADEPSTSGPNLCEHTCNGESAPVNASNMCQNHQVEEPSKIVGDAEGTKSTEENVNDTKHIEGAAEGTVENVAEVAPEVTPEVAPEGAPEDANEGPASGPTEDTQ</sequence>
<reference evidence="2" key="1">
    <citation type="submission" date="2022-07" db="EMBL/GenBank/DDBJ databases">
        <title>Phylogenomic reconstructions and comparative analyses of Kickxellomycotina fungi.</title>
        <authorList>
            <person name="Reynolds N.K."/>
            <person name="Stajich J.E."/>
            <person name="Barry K."/>
            <person name="Grigoriev I.V."/>
            <person name="Crous P."/>
            <person name="Smith M.E."/>
        </authorList>
    </citation>
    <scope>NUCLEOTIDE SEQUENCE</scope>
    <source>
        <strain evidence="2">CBS 109367</strain>
    </source>
</reference>
<accession>A0A9W8GP94</accession>
<feature type="compositionally biased region" description="Low complexity" evidence="1">
    <location>
        <begin position="87"/>
        <end position="97"/>
    </location>
</feature>
<feature type="region of interest" description="Disordered" evidence="1">
    <location>
        <begin position="1"/>
        <end position="22"/>
    </location>
</feature>
<feature type="region of interest" description="Disordered" evidence="1">
    <location>
        <begin position="87"/>
        <end position="115"/>
    </location>
</feature>
<dbReference type="Proteomes" id="UP001151516">
    <property type="component" value="Unassembled WGS sequence"/>
</dbReference>
<dbReference type="AlphaFoldDB" id="A0A9W8GP94"/>
<organism evidence="2 3">
    <name type="scientific">Coemansia spiralis</name>
    <dbReference type="NCBI Taxonomy" id="417178"/>
    <lineage>
        <taxon>Eukaryota</taxon>
        <taxon>Fungi</taxon>
        <taxon>Fungi incertae sedis</taxon>
        <taxon>Zoopagomycota</taxon>
        <taxon>Kickxellomycotina</taxon>
        <taxon>Kickxellomycetes</taxon>
        <taxon>Kickxellales</taxon>
        <taxon>Kickxellaceae</taxon>
        <taxon>Coemansia</taxon>
    </lineage>
</organism>
<keyword evidence="3" id="KW-1185">Reference proteome</keyword>
<dbReference type="EMBL" id="JANBTX010000008">
    <property type="protein sequence ID" value="KAJ2690743.1"/>
    <property type="molecule type" value="Genomic_DNA"/>
</dbReference>
<evidence type="ECO:0000313" key="3">
    <source>
        <dbReference type="Proteomes" id="UP001151516"/>
    </source>
</evidence>